<sequence>MPRSFFKNFFLFCLALFFFLPFLFSEADTIEELRSKIDDRNRRLEEIQAEIARYEKDLEKVGAEKSTLQNAIKELNLTRSKLLAEISKTQTEINNESLNIERLNLEIKEKESRINQNNKAIAEALRKIREMDNISIIEGVLSEQKLSEFWETFETLQRFQIGLKEDLDILKELRDALSKNRKEVESRKQTLIYKRNELGGKKEVVEENKKEKDTLLVVTKNKEANYQGLLDEKIRQREQFERELFEYESQLQFVLDPSRIPPAGEGILRWPLDHIRITQQFGKTSDSGRLYASGTHNGVDFGASVGTNVYAALSGTVTGLGNTDQYRGCLSYGRWVLIKHDNGLSSLYAHLSGFAVSGGQRVETGQIIGYSGNTGYSTGPHLHLTLFASQGVELTKLGDIPGRPITKCSSATIPVAPKDAYLDPLVYL</sequence>
<dbReference type="PANTHER" id="PTHR21666:SF270">
    <property type="entry name" value="MUREIN HYDROLASE ACTIVATOR ENVC"/>
    <property type="match status" value="1"/>
</dbReference>
<feature type="domain" description="M23ase beta-sheet core" evidence="2">
    <location>
        <begin position="295"/>
        <end position="386"/>
    </location>
</feature>
<dbReference type="InterPro" id="IPR050570">
    <property type="entry name" value="Cell_wall_metabolism_enzyme"/>
</dbReference>
<dbReference type="Proteomes" id="UP000231276">
    <property type="component" value="Unassembled WGS sequence"/>
</dbReference>
<accession>A0A2H0DX97</accession>
<evidence type="ECO:0000259" key="2">
    <source>
        <dbReference type="Pfam" id="PF01551"/>
    </source>
</evidence>
<dbReference type="EMBL" id="PCTS01000003">
    <property type="protein sequence ID" value="PIP86796.1"/>
    <property type="molecule type" value="Genomic_DNA"/>
</dbReference>
<dbReference type="Pfam" id="PF01551">
    <property type="entry name" value="Peptidase_M23"/>
    <property type="match status" value="1"/>
</dbReference>
<dbReference type="AlphaFoldDB" id="A0A2H0DX97"/>
<organism evidence="3 4">
    <name type="scientific">Candidatus Campbellbacteria bacterium CG22_combo_CG10-13_8_21_14_all_43_18</name>
    <dbReference type="NCBI Taxonomy" id="1974530"/>
    <lineage>
        <taxon>Bacteria</taxon>
        <taxon>Candidatus Campbelliibacteriota</taxon>
    </lineage>
</organism>
<dbReference type="InterPro" id="IPR011055">
    <property type="entry name" value="Dup_hybrid_motif"/>
</dbReference>
<dbReference type="PANTHER" id="PTHR21666">
    <property type="entry name" value="PEPTIDASE-RELATED"/>
    <property type="match status" value="1"/>
</dbReference>
<feature type="coiled-coil region" evidence="1">
    <location>
        <begin position="223"/>
        <end position="250"/>
    </location>
</feature>
<evidence type="ECO:0000256" key="1">
    <source>
        <dbReference type="SAM" id="Coils"/>
    </source>
</evidence>
<evidence type="ECO:0000313" key="3">
    <source>
        <dbReference type="EMBL" id="PIP86796.1"/>
    </source>
</evidence>
<dbReference type="Gene3D" id="2.70.70.10">
    <property type="entry name" value="Glucose Permease (Domain IIA)"/>
    <property type="match status" value="1"/>
</dbReference>
<dbReference type="SUPFAM" id="SSF51261">
    <property type="entry name" value="Duplicated hybrid motif"/>
    <property type="match status" value="1"/>
</dbReference>
<dbReference type="Gene3D" id="6.10.250.3150">
    <property type="match status" value="1"/>
</dbReference>
<protein>
    <recommendedName>
        <fullName evidence="2">M23ase beta-sheet core domain-containing protein</fullName>
    </recommendedName>
</protein>
<dbReference type="CDD" id="cd12797">
    <property type="entry name" value="M23_peptidase"/>
    <property type="match status" value="1"/>
</dbReference>
<comment type="caution">
    <text evidence="3">The sequence shown here is derived from an EMBL/GenBank/DDBJ whole genome shotgun (WGS) entry which is preliminary data.</text>
</comment>
<keyword evidence="1" id="KW-0175">Coiled coil</keyword>
<feature type="coiled-coil region" evidence="1">
    <location>
        <begin position="30"/>
        <end position="127"/>
    </location>
</feature>
<evidence type="ECO:0000313" key="4">
    <source>
        <dbReference type="Proteomes" id="UP000231276"/>
    </source>
</evidence>
<dbReference type="GO" id="GO:0004222">
    <property type="term" value="F:metalloendopeptidase activity"/>
    <property type="evidence" value="ECO:0007669"/>
    <property type="project" value="TreeGrafter"/>
</dbReference>
<name>A0A2H0DX97_9BACT</name>
<gene>
    <name evidence="3" type="ORF">COW82_00205</name>
</gene>
<reference evidence="3 4" key="1">
    <citation type="submission" date="2017-09" db="EMBL/GenBank/DDBJ databases">
        <title>Depth-based differentiation of microbial function through sediment-hosted aquifers and enrichment of novel symbionts in the deep terrestrial subsurface.</title>
        <authorList>
            <person name="Probst A.J."/>
            <person name="Ladd B."/>
            <person name="Jarett J.K."/>
            <person name="Geller-Mcgrath D.E."/>
            <person name="Sieber C.M."/>
            <person name="Emerson J.B."/>
            <person name="Anantharaman K."/>
            <person name="Thomas B.C."/>
            <person name="Malmstrom R."/>
            <person name="Stieglmeier M."/>
            <person name="Klingl A."/>
            <person name="Woyke T."/>
            <person name="Ryan C.M."/>
            <person name="Banfield J.F."/>
        </authorList>
    </citation>
    <scope>NUCLEOTIDE SEQUENCE [LARGE SCALE GENOMIC DNA]</scope>
    <source>
        <strain evidence="3">CG22_combo_CG10-13_8_21_14_all_43_18</strain>
    </source>
</reference>
<dbReference type="InterPro" id="IPR016047">
    <property type="entry name" value="M23ase_b-sheet_dom"/>
</dbReference>
<proteinExistence type="predicted"/>